<keyword evidence="9" id="KW-0378">Hydrolase</keyword>
<protein>
    <submittedName>
        <fullName evidence="19">Retrovirus-related Pol poly from transposon TNT 1-94</fullName>
    </submittedName>
</protein>
<proteinExistence type="predicted"/>
<comment type="caution">
    <text evidence="19">The sequence shown here is derived from an EMBL/GenBank/DDBJ whole genome shotgun (WGS) entry which is preliminary data.</text>
</comment>
<evidence type="ECO:0000256" key="9">
    <source>
        <dbReference type="ARBA" id="ARBA00022801"/>
    </source>
</evidence>
<dbReference type="SUPFAM" id="SSF56672">
    <property type="entry name" value="DNA/RNA polymerases"/>
    <property type="match status" value="1"/>
</dbReference>
<dbReference type="PANTHER" id="PTHR42648">
    <property type="entry name" value="TRANSPOSASE, PUTATIVE-RELATED"/>
    <property type="match status" value="1"/>
</dbReference>
<dbReference type="InterPro" id="IPR054722">
    <property type="entry name" value="PolX-like_BBD"/>
</dbReference>
<evidence type="ECO:0000256" key="12">
    <source>
        <dbReference type="ARBA" id="ARBA00022908"/>
    </source>
</evidence>
<reference evidence="19" key="1">
    <citation type="submission" date="2020-04" db="EMBL/GenBank/DDBJ databases">
        <authorList>
            <person name="Alioto T."/>
            <person name="Alioto T."/>
            <person name="Gomez Garrido J."/>
        </authorList>
    </citation>
    <scope>NUCLEOTIDE SEQUENCE</scope>
    <source>
        <strain evidence="19">A484AB</strain>
    </source>
</reference>
<keyword evidence="4" id="KW-0540">Nuclease</keyword>
<dbReference type="Pfam" id="PF07727">
    <property type="entry name" value="RVT_2"/>
    <property type="match status" value="1"/>
</dbReference>
<evidence type="ECO:0000256" key="7">
    <source>
        <dbReference type="ARBA" id="ARBA00022750"/>
    </source>
</evidence>
<dbReference type="Pfam" id="PF22936">
    <property type="entry name" value="Pol_BBD"/>
    <property type="match status" value="1"/>
</dbReference>
<dbReference type="GO" id="GO:0003887">
    <property type="term" value="F:DNA-directed DNA polymerase activity"/>
    <property type="evidence" value="ECO:0007669"/>
    <property type="project" value="UniProtKB-KW"/>
</dbReference>
<dbReference type="Pfam" id="PF14223">
    <property type="entry name" value="Retrotran_gag_2"/>
    <property type="match status" value="1"/>
</dbReference>
<evidence type="ECO:0000256" key="17">
    <source>
        <dbReference type="ARBA" id="ARBA00023268"/>
    </source>
</evidence>
<keyword evidence="16" id="KW-0233">DNA recombination</keyword>
<keyword evidence="6" id="KW-0547">Nucleotide-binding</keyword>
<dbReference type="InterPro" id="IPR039537">
    <property type="entry name" value="Retrotran_Ty1/copia-like"/>
</dbReference>
<dbReference type="Gene3D" id="3.30.420.10">
    <property type="entry name" value="Ribonuclease H-like superfamily/Ribonuclease H"/>
    <property type="match status" value="1"/>
</dbReference>
<dbReference type="GO" id="GO:0006508">
    <property type="term" value="P:proteolysis"/>
    <property type="evidence" value="ECO:0007669"/>
    <property type="project" value="UniProtKB-KW"/>
</dbReference>
<evidence type="ECO:0000256" key="8">
    <source>
        <dbReference type="ARBA" id="ARBA00022759"/>
    </source>
</evidence>
<feature type="compositionally biased region" description="Basic and acidic residues" evidence="18">
    <location>
        <begin position="763"/>
        <end position="788"/>
    </location>
</feature>
<keyword evidence="11" id="KW-0460">Magnesium</keyword>
<keyword evidence="8" id="KW-0255">Endonuclease</keyword>
<evidence type="ECO:0000313" key="19">
    <source>
        <dbReference type="EMBL" id="CAB3988090.1"/>
    </source>
</evidence>
<dbReference type="InterPro" id="IPR036397">
    <property type="entry name" value="RNaseH_sf"/>
</dbReference>
<dbReference type="OrthoDB" id="413361at2759"/>
<accession>A0A6S7GU81</accession>
<dbReference type="SUPFAM" id="SSF53098">
    <property type="entry name" value="Ribonuclease H-like"/>
    <property type="match status" value="1"/>
</dbReference>
<evidence type="ECO:0000256" key="10">
    <source>
        <dbReference type="ARBA" id="ARBA00022840"/>
    </source>
</evidence>
<keyword evidence="7" id="KW-0064">Aspartyl protease</keyword>
<keyword evidence="5" id="KW-0479">Metal-binding</keyword>
<dbReference type="InterPro" id="IPR036875">
    <property type="entry name" value="Znf_CCHC_sf"/>
</dbReference>
<evidence type="ECO:0000256" key="3">
    <source>
        <dbReference type="ARBA" id="ARBA00022670"/>
    </source>
</evidence>
<organism evidence="19 20">
    <name type="scientific">Paramuricea clavata</name>
    <name type="common">Red gorgonian</name>
    <name type="synonym">Violescent sea-whip</name>
    <dbReference type="NCBI Taxonomy" id="317549"/>
    <lineage>
        <taxon>Eukaryota</taxon>
        <taxon>Metazoa</taxon>
        <taxon>Cnidaria</taxon>
        <taxon>Anthozoa</taxon>
        <taxon>Octocorallia</taxon>
        <taxon>Malacalcyonacea</taxon>
        <taxon>Plexauridae</taxon>
        <taxon>Paramuricea</taxon>
    </lineage>
</organism>
<dbReference type="GO" id="GO:0006310">
    <property type="term" value="P:DNA recombination"/>
    <property type="evidence" value="ECO:0007669"/>
    <property type="project" value="UniProtKB-KW"/>
</dbReference>
<dbReference type="GO" id="GO:0003676">
    <property type="term" value="F:nucleic acid binding"/>
    <property type="evidence" value="ECO:0007669"/>
    <property type="project" value="InterPro"/>
</dbReference>
<dbReference type="PROSITE" id="PS50158">
    <property type="entry name" value="ZF_CCHC"/>
    <property type="match status" value="1"/>
</dbReference>
<keyword evidence="2" id="KW-1188">Viral release from host cell</keyword>
<dbReference type="PROSITE" id="PS50994">
    <property type="entry name" value="INTEGRASE"/>
    <property type="match status" value="1"/>
</dbReference>
<evidence type="ECO:0000256" key="14">
    <source>
        <dbReference type="ARBA" id="ARBA00022932"/>
    </source>
</evidence>
<dbReference type="GO" id="GO:0015074">
    <property type="term" value="P:DNA integration"/>
    <property type="evidence" value="ECO:0007669"/>
    <property type="project" value="UniProtKB-KW"/>
</dbReference>
<keyword evidence="13" id="KW-0695">RNA-directed DNA polymerase</keyword>
<evidence type="ECO:0000256" key="1">
    <source>
        <dbReference type="ARBA" id="ARBA00002180"/>
    </source>
</evidence>
<dbReference type="Gene3D" id="4.10.60.10">
    <property type="entry name" value="Zinc finger, CCHC-type"/>
    <property type="match status" value="1"/>
</dbReference>
<comment type="function">
    <text evidence="1">The aspartyl protease (PR) mediates the proteolytic cleavages of the Gag and Gag-Pol polyproteins after assembly of the VLP.</text>
</comment>
<keyword evidence="20" id="KW-1185">Reference proteome</keyword>
<gene>
    <name evidence="19" type="ORF">PACLA_8A045696</name>
</gene>
<dbReference type="Pfam" id="PF00098">
    <property type="entry name" value="zf-CCHC"/>
    <property type="match status" value="1"/>
</dbReference>
<dbReference type="SUPFAM" id="SSF57756">
    <property type="entry name" value="Retrovirus zinc finger-like domains"/>
    <property type="match status" value="1"/>
</dbReference>
<dbReference type="InterPro" id="IPR012337">
    <property type="entry name" value="RNaseH-like_sf"/>
</dbReference>
<dbReference type="AlphaFoldDB" id="A0A6S7GU81"/>
<dbReference type="InterPro" id="IPR013103">
    <property type="entry name" value="RVT_2"/>
</dbReference>
<evidence type="ECO:0000256" key="13">
    <source>
        <dbReference type="ARBA" id="ARBA00022918"/>
    </source>
</evidence>
<evidence type="ECO:0000256" key="16">
    <source>
        <dbReference type="ARBA" id="ARBA00023172"/>
    </source>
</evidence>
<evidence type="ECO:0000256" key="5">
    <source>
        <dbReference type="ARBA" id="ARBA00022723"/>
    </source>
</evidence>
<dbReference type="GO" id="GO:0008270">
    <property type="term" value="F:zinc ion binding"/>
    <property type="evidence" value="ECO:0007669"/>
    <property type="project" value="InterPro"/>
</dbReference>
<dbReference type="GO" id="GO:0004190">
    <property type="term" value="F:aspartic-type endopeptidase activity"/>
    <property type="evidence" value="ECO:0007669"/>
    <property type="project" value="UniProtKB-KW"/>
</dbReference>
<dbReference type="InterPro" id="IPR043502">
    <property type="entry name" value="DNA/RNA_pol_sf"/>
</dbReference>
<keyword evidence="14" id="KW-0548">Nucleotidyltransferase</keyword>
<dbReference type="InterPro" id="IPR025724">
    <property type="entry name" value="GAG-pre-integrase_dom"/>
</dbReference>
<evidence type="ECO:0000256" key="4">
    <source>
        <dbReference type="ARBA" id="ARBA00022722"/>
    </source>
</evidence>
<dbReference type="InterPro" id="IPR057670">
    <property type="entry name" value="SH3_retrovirus"/>
</dbReference>
<feature type="region of interest" description="Disordered" evidence="18">
    <location>
        <begin position="729"/>
        <end position="788"/>
    </location>
</feature>
<dbReference type="Pfam" id="PF00665">
    <property type="entry name" value="rve"/>
    <property type="match status" value="1"/>
</dbReference>
<dbReference type="PANTHER" id="PTHR42648:SF11">
    <property type="entry name" value="TRANSPOSON TY4-P GAG-POL POLYPROTEIN"/>
    <property type="match status" value="1"/>
</dbReference>
<dbReference type="GO" id="GO:0004519">
    <property type="term" value="F:endonuclease activity"/>
    <property type="evidence" value="ECO:0007669"/>
    <property type="project" value="UniProtKB-KW"/>
</dbReference>
<dbReference type="EMBL" id="CACRXK020001278">
    <property type="protein sequence ID" value="CAB3988090.1"/>
    <property type="molecule type" value="Genomic_DNA"/>
</dbReference>
<evidence type="ECO:0000256" key="18">
    <source>
        <dbReference type="SAM" id="MobiDB-lite"/>
    </source>
</evidence>
<keyword evidence="14" id="KW-0808">Transferase</keyword>
<keyword evidence="14" id="KW-0239">DNA-directed DNA polymerase</keyword>
<keyword evidence="10" id="KW-0067">ATP-binding</keyword>
<evidence type="ECO:0000256" key="2">
    <source>
        <dbReference type="ARBA" id="ARBA00022612"/>
    </source>
</evidence>
<evidence type="ECO:0000256" key="11">
    <source>
        <dbReference type="ARBA" id="ARBA00022842"/>
    </source>
</evidence>
<name>A0A6S7GU81_PARCT</name>
<dbReference type="InterPro" id="IPR001584">
    <property type="entry name" value="Integrase_cat-core"/>
</dbReference>
<dbReference type="InterPro" id="IPR001878">
    <property type="entry name" value="Znf_CCHC"/>
</dbReference>
<dbReference type="GO" id="GO:0005524">
    <property type="term" value="F:ATP binding"/>
    <property type="evidence" value="ECO:0007669"/>
    <property type="project" value="UniProtKB-KW"/>
</dbReference>
<keyword evidence="3" id="KW-0645">Protease</keyword>
<sequence length="1064" mass="121772">MAVSGNDEHASMLRIEKFSGENFHLWKFKMQMVLEDKDLWGIGDEVEPTDEGTTETQRRQFQRRERKAFATICLSLGDEQLSLVRSATTAKDAWSKLEGHYEVKSLANKLFVRKKYFTMSMGVDESMSEHINKMKELAGQLEAVGASITEEDQVATLLCSLPDSYDSLITALESRAGDLSLEFVTARLLHEEHKRKETIPTSDCGEKALLSTKYDQVNLRNPKPKRKGKCHNCGIPGHWARECRKPKRGGSGEVKGKKDSSSYSATTEHASFWSSKHVNCKDSTWYIDSGASQHMSYDKEMMVDYVHFVNPQRVRLGDNRVVEALGKGTVWLNIKAENDYKPARLVDVLYVPDLAKNLFSVSVVAKRGYSVELQQSGCVILDKCGTILGSGKMQNNLYVLDISEKKVDCHDVNAATNEHLEDLWHQRYGHLSMKNLRLLRDQKLVTGLDFQSTKESDFCEGCAQGKQKRAPFPKEQATRASEILGIIHSDVCGPMQENSLGGNKYFVTFIDDKSRFTAVYFMKTKDQVLDKFKEYEAMVTNITGKKIKILRSDNGGEYTSKEFVNYLKEKGIQHQLSVPRTPQQNGVAERMNRTIQETARSMIHNAGLDTKFWAEAVCTAVIVRNRCPTVAVDNMTPYECFNDKKPDVSNFKVFGCKAYMHVLKKPERSGIRRPRNVYLLDIVFQVKGYRLYDPKTRKLHISRDVLFDEDEFIQQKKFMQIVNLNDSLPEDQQEPQENKPSSEHVIPGDQDTVDHDEGTEEPSISRETEVEQQPRRSTRIREPPDRHGVVITGNWWQNNVACINSEFSPEEPTTIREALNCSDKEQWKQALDNEYSAHIKNNTWTLGNLPEGRKAIDCRWVFKVKYNADGSVERHKARLVAKGYSQEPGLDYDETFSPVAKYTSIRSLLAIAKQLDLEVHQMDVSTAFLNGELEEEIYMKQPEGYVKEGEEDLVCKLNKSIYGLKQSSRCWYNTIDQFLKNSGYVQSSSDPCMYIKREGDDIMLIALYVDDLIPASNSKRMLHKEKEALRKRFEMKYLGEVHYCLGIQVERDRNKKRMTLRLKV</sequence>
<dbReference type="GO" id="GO:0003964">
    <property type="term" value="F:RNA-directed DNA polymerase activity"/>
    <property type="evidence" value="ECO:0007669"/>
    <property type="project" value="UniProtKB-KW"/>
</dbReference>
<keyword evidence="15" id="KW-0917">Virion maturation</keyword>
<keyword evidence="12" id="KW-0229">DNA integration</keyword>
<evidence type="ECO:0000313" key="20">
    <source>
        <dbReference type="Proteomes" id="UP001152795"/>
    </source>
</evidence>
<evidence type="ECO:0000256" key="15">
    <source>
        <dbReference type="ARBA" id="ARBA00023113"/>
    </source>
</evidence>
<dbReference type="SMART" id="SM00343">
    <property type="entry name" value="ZnF_C2HC"/>
    <property type="match status" value="1"/>
</dbReference>
<dbReference type="Pfam" id="PF13976">
    <property type="entry name" value="gag_pre-integrs"/>
    <property type="match status" value="1"/>
</dbReference>
<dbReference type="Pfam" id="PF25597">
    <property type="entry name" value="SH3_retrovirus"/>
    <property type="match status" value="1"/>
</dbReference>
<evidence type="ECO:0000256" key="6">
    <source>
        <dbReference type="ARBA" id="ARBA00022741"/>
    </source>
</evidence>
<keyword evidence="17" id="KW-0511">Multifunctional enzyme</keyword>
<dbReference type="Proteomes" id="UP001152795">
    <property type="component" value="Unassembled WGS sequence"/>
</dbReference>